<protein>
    <submittedName>
        <fullName evidence="2">Uncharacterized protein</fullName>
    </submittedName>
</protein>
<reference evidence="2" key="1">
    <citation type="journal article" date="2013" name="Nat. Commun.">
        <title>Whole-genome sequencing of Oryza brachyantha reveals mechanisms underlying Oryza genome evolution.</title>
        <authorList>
            <person name="Chen J."/>
            <person name="Huang Q."/>
            <person name="Gao D."/>
            <person name="Wang J."/>
            <person name="Lang Y."/>
            <person name="Liu T."/>
            <person name="Li B."/>
            <person name="Bai Z."/>
            <person name="Luis Goicoechea J."/>
            <person name="Liang C."/>
            <person name="Chen C."/>
            <person name="Zhang W."/>
            <person name="Sun S."/>
            <person name="Liao Y."/>
            <person name="Zhang X."/>
            <person name="Yang L."/>
            <person name="Song C."/>
            <person name="Wang M."/>
            <person name="Shi J."/>
            <person name="Liu G."/>
            <person name="Liu J."/>
            <person name="Zhou H."/>
            <person name="Zhou W."/>
            <person name="Yu Q."/>
            <person name="An N."/>
            <person name="Chen Y."/>
            <person name="Cai Q."/>
            <person name="Wang B."/>
            <person name="Liu B."/>
            <person name="Min J."/>
            <person name="Huang Y."/>
            <person name="Wu H."/>
            <person name="Li Z."/>
            <person name="Zhang Y."/>
            <person name="Yin Y."/>
            <person name="Song W."/>
            <person name="Jiang J."/>
            <person name="Jackson S.A."/>
            <person name="Wing R.A."/>
            <person name="Wang J."/>
            <person name="Chen M."/>
        </authorList>
    </citation>
    <scope>NUCLEOTIDE SEQUENCE [LARGE SCALE GENOMIC DNA]</scope>
    <source>
        <strain evidence="2">cv. IRGC 101232</strain>
    </source>
</reference>
<evidence type="ECO:0000256" key="1">
    <source>
        <dbReference type="SAM" id="MobiDB-lite"/>
    </source>
</evidence>
<evidence type="ECO:0000313" key="2">
    <source>
        <dbReference type="EnsemblPlants" id="OB03G42690.1"/>
    </source>
</evidence>
<proteinExistence type="predicted"/>
<sequence>MKPRGRDLYRRLVEVGVALGEVVRRQQGAGHDPGVGDLLPLGRLICEGERSKRAKPRIRSQIEGQREGNGGGERGAVSARASSWAEDDMRRLAAGAAVALARAASHRRPDLAAAAADAMGRGGEVGWWWRRWFWGKRVEMDLALPFLRFLYCAGLCGLCRFCGPLQSGGL</sequence>
<dbReference type="Gramene" id="OB03G42690.1">
    <property type="protein sequence ID" value="OB03G42690.1"/>
    <property type="gene ID" value="OB03G42690"/>
</dbReference>
<dbReference type="AlphaFoldDB" id="J3LT93"/>
<dbReference type="EnsemblPlants" id="OB03G42690.1">
    <property type="protein sequence ID" value="OB03G42690.1"/>
    <property type="gene ID" value="OB03G42690"/>
</dbReference>
<reference evidence="2" key="2">
    <citation type="submission" date="2013-04" db="UniProtKB">
        <authorList>
            <consortium name="EnsemblPlants"/>
        </authorList>
    </citation>
    <scope>IDENTIFICATION</scope>
</reference>
<dbReference type="HOGENOM" id="CLU_1573055_0_0_1"/>
<feature type="region of interest" description="Disordered" evidence="1">
    <location>
        <begin position="55"/>
        <end position="79"/>
    </location>
</feature>
<organism evidence="2">
    <name type="scientific">Oryza brachyantha</name>
    <name type="common">malo sina</name>
    <dbReference type="NCBI Taxonomy" id="4533"/>
    <lineage>
        <taxon>Eukaryota</taxon>
        <taxon>Viridiplantae</taxon>
        <taxon>Streptophyta</taxon>
        <taxon>Embryophyta</taxon>
        <taxon>Tracheophyta</taxon>
        <taxon>Spermatophyta</taxon>
        <taxon>Magnoliopsida</taxon>
        <taxon>Liliopsida</taxon>
        <taxon>Poales</taxon>
        <taxon>Poaceae</taxon>
        <taxon>BOP clade</taxon>
        <taxon>Oryzoideae</taxon>
        <taxon>Oryzeae</taxon>
        <taxon>Oryzinae</taxon>
        <taxon>Oryza</taxon>
    </lineage>
</organism>
<accession>J3LT93</accession>
<evidence type="ECO:0000313" key="3">
    <source>
        <dbReference type="Proteomes" id="UP000006038"/>
    </source>
</evidence>
<keyword evidence="3" id="KW-1185">Reference proteome</keyword>
<dbReference type="Proteomes" id="UP000006038">
    <property type="component" value="Chromosome 3"/>
</dbReference>
<name>J3LT93_ORYBR</name>